<gene>
    <name evidence="2" type="ORF">A2519_14455</name>
</gene>
<dbReference type="AlphaFoldDB" id="A0A1F7F7D5"/>
<accession>A0A1F7F7D5</accession>
<feature type="chain" id="PRO_5009528467" description="Secretion system C-terminal sorting domain-containing protein" evidence="1">
    <location>
        <begin position="19"/>
        <end position="490"/>
    </location>
</feature>
<keyword evidence="1" id="KW-0732">Signal</keyword>
<feature type="signal peptide" evidence="1">
    <location>
        <begin position="1"/>
        <end position="18"/>
    </location>
</feature>
<name>A0A1F7F7D5_UNCRA</name>
<evidence type="ECO:0000313" key="2">
    <source>
        <dbReference type="EMBL" id="OGK02416.1"/>
    </source>
</evidence>
<evidence type="ECO:0008006" key="4">
    <source>
        <dbReference type="Google" id="ProtNLM"/>
    </source>
</evidence>
<proteinExistence type="predicted"/>
<sequence>MQVLMFCVLLAVISPAFSQTEPAALLWPQQIVYEGAFKFSTSGFGYGGEAFGYYPAGDPSGPNDGYPGSLFGSGYGQANQIAEFAIPTPVISPTKSIGAIPQAATLQSFIDPFSSVPYVQNLGVAGLLYLPAKGSQTSGKLYANLKDEYNSLSGGTHMAWLDVTLNNPNTAGFWRADTFNNVDIARYLLEIPQTWSDSHISGKSIGTGDGSNYGASGPCLLACAPWQHGNPPTSQTVMDAVPLLFYDKYDHIGKKFTEVDWMTGAAWVTYGSRSALVFYGPMMYSMDRCYFYGHYGPGIYPCLTLFNPADIEQVTAGTLQPWAPRWYARKCLDPFFFSKKMPGGGCRFAEDGGYVSGGMAYDREHGKLYVSQMYGNGTDPIIHVFRIDTTVNASESGVKKNNRRMPSLAVFPNPFNPSTLISVPKEYISGESGLQKELKVFNARGELVADLSRERGPSIEWNASHMSSGVYVIRFSCGSTSLSKAVMLLK</sequence>
<organism evidence="2 3">
    <name type="scientific">Candidatus Raymondbacteria bacterium RIFOXYD12_FULL_49_13</name>
    <dbReference type="NCBI Taxonomy" id="1817890"/>
    <lineage>
        <taxon>Bacteria</taxon>
        <taxon>Raymondiibacteriota</taxon>
    </lineage>
</organism>
<protein>
    <recommendedName>
        <fullName evidence="4">Secretion system C-terminal sorting domain-containing protein</fullName>
    </recommendedName>
</protein>
<dbReference type="Proteomes" id="UP000179243">
    <property type="component" value="Unassembled WGS sequence"/>
</dbReference>
<evidence type="ECO:0000313" key="3">
    <source>
        <dbReference type="Proteomes" id="UP000179243"/>
    </source>
</evidence>
<dbReference type="EMBL" id="MFYX01000108">
    <property type="protein sequence ID" value="OGK02416.1"/>
    <property type="molecule type" value="Genomic_DNA"/>
</dbReference>
<dbReference type="InterPro" id="IPR026444">
    <property type="entry name" value="Secre_tail"/>
</dbReference>
<reference evidence="2 3" key="1">
    <citation type="journal article" date="2016" name="Nat. Commun.">
        <title>Thousands of microbial genomes shed light on interconnected biogeochemical processes in an aquifer system.</title>
        <authorList>
            <person name="Anantharaman K."/>
            <person name="Brown C.T."/>
            <person name="Hug L.A."/>
            <person name="Sharon I."/>
            <person name="Castelle C.J."/>
            <person name="Probst A.J."/>
            <person name="Thomas B.C."/>
            <person name="Singh A."/>
            <person name="Wilkins M.J."/>
            <person name="Karaoz U."/>
            <person name="Brodie E.L."/>
            <person name="Williams K.H."/>
            <person name="Hubbard S.S."/>
            <person name="Banfield J.F."/>
        </authorList>
    </citation>
    <scope>NUCLEOTIDE SEQUENCE [LARGE SCALE GENOMIC DNA]</scope>
</reference>
<evidence type="ECO:0000256" key="1">
    <source>
        <dbReference type="SAM" id="SignalP"/>
    </source>
</evidence>
<dbReference type="NCBIfam" id="TIGR04183">
    <property type="entry name" value="Por_Secre_tail"/>
    <property type="match status" value="1"/>
</dbReference>
<comment type="caution">
    <text evidence="2">The sequence shown here is derived from an EMBL/GenBank/DDBJ whole genome shotgun (WGS) entry which is preliminary data.</text>
</comment>